<proteinExistence type="predicted"/>
<dbReference type="EMBL" id="HG996476">
    <property type="protein sequence ID" value="CAG1852325.1"/>
    <property type="molecule type" value="Genomic_DNA"/>
</dbReference>
<protein>
    <submittedName>
        <fullName evidence="1">(wild Malaysian banana) hypothetical protein</fullName>
    </submittedName>
</protein>
<name>A0A8D7FDV8_MUSAM</name>
<organism evidence="1">
    <name type="scientific">Musa acuminata subsp. malaccensis</name>
    <name type="common">Wild banana</name>
    <name type="synonym">Musa malaccensis</name>
    <dbReference type="NCBI Taxonomy" id="214687"/>
    <lineage>
        <taxon>Eukaryota</taxon>
        <taxon>Viridiplantae</taxon>
        <taxon>Streptophyta</taxon>
        <taxon>Embryophyta</taxon>
        <taxon>Tracheophyta</taxon>
        <taxon>Spermatophyta</taxon>
        <taxon>Magnoliopsida</taxon>
        <taxon>Liliopsida</taxon>
        <taxon>Zingiberales</taxon>
        <taxon>Musaceae</taxon>
        <taxon>Musa</taxon>
    </lineage>
</organism>
<dbReference type="AlphaFoldDB" id="A0A8D7FDV8"/>
<accession>A0A8D7FDV8</accession>
<sequence>MTYCLHKASTTRHSMVHGILQFTPGIAFRYVLHRCESRDIRCRESSNGVTVGIVASCMQRGPPTSMFVFLGAIRAGVGSSSPRSSRPRADRHSGVLSGRARRAIVDAFMVILVGGSRQ</sequence>
<reference evidence="1" key="1">
    <citation type="submission" date="2021-03" db="EMBL/GenBank/DDBJ databases">
        <authorList>
            <consortium name="Genoscope - CEA"/>
            <person name="William W."/>
        </authorList>
    </citation>
    <scope>NUCLEOTIDE SEQUENCE</scope>
    <source>
        <strain evidence="1">Doubled-haploid Pahang</strain>
    </source>
</reference>
<gene>
    <name evidence="1" type="ORF">GSMUA_100760.1</name>
</gene>
<evidence type="ECO:0000313" key="1">
    <source>
        <dbReference type="EMBL" id="CAG1852325.1"/>
    </source>
</evidence>